<dbReference type="PANTHER" id="PTHR36842">
    <property type="entry name" value="PROTEIN TOLB HOMOLOG"/>
    <property type="match status" value="1"/>
</dbReference>
<sequence>MSKRYLLIVIVFVLLGISGWLVFSLVSPDNQTLTADLSGALGRFNTPTKSLNSAPALHLVRISSVPALGAGLSADGRTVLYFDKNSNRLTQSDFTGTKSSSLAVTAPGKVNDAIWSNNGKDGIVSYTSGNSKKFGYVNLRNNQITKLADNIVTPTFSPNGDRVTYLYHETSTGRGNISIANPDGGDFKIVLSTRNLELGLSWPRLGEIAFYNPRQIDGGIFLLDTATHQLKNVTPDINPTAMIDGMNWSPNGERLIYSERAEDERALYVLNANTGGRDLLDFTSHPDKCVWGLNSKTLYCGGRLTGDRADSLFQIDLSTKEIKQLTEPLAADQINIFKPIITPTEDYIIFTNQNDGYLYSIKLP</sequence>
<dbReference type="Proteomes" id="UP000177494">
    <property type="component" value="Unassembled WGS sequence"/>
</dbReference>
<dbReference type="STRING" id="1802706.A3I32_02870"/>
<organism evidence="1 2">
    <name type="scientific">Candidatus Yanofskybacteria bacterium RIFCSPLOWO2_02_FULL_45_10</name>
    <dbReference type="NCBI Taxonomy" id="1802706"/>
    <lineage>
        <taxon>Bacteria</taxon>
        <taxon>Candidatus Yanofskyibacteriota</taxon>
    </lineage>
</organism>
<dbReference type="Gene3D" id="2.120.10.30">
    <property type="entry name" value="TolB, C-terminal domain"/>
    <property type="match status" value="1"/>
</dbReference>
<gene>
    <name evidence="1" type="ORF">A3I32_02870</name>
</gene>
<comment type="caution">
    <text evidence="1">The sequence shown here is derived from an EMBL/GenBank/DDBJ whole genome shotgun (WGS) entry which is preliminary data.</text>
</comment>
<name>A0A1F8H1P3_9BACT</name>
<evidence type="ECO:0000313" key="2">
    <source>
        <dbReference type="Proteomes" id="UP000177494"/>
    </source>
</evidence>
<proteinExistence type="predicted"/>
<protein>
    <recommendedName>
        <fullName evidence="3">DUF5050 domain-containing protein</fullName>
    </recommendedName>
</protein>
<dbReference type="InterPro" id="IPR011042">
    <property type="entry name" value="6-blade_b-propeller_TolB-like"/>
</dbReference>
<dbReference type="PANTHER" id="PTHR36842:SF1">
    <property type="entry name" value="PROTEIN TOLB"/>
    <property type="match status" value="1"/>
</dbReference>
<evidence type="ECO:0008006" key="3">
    <source>
        <dbReference type="Google" id="ProtNLM"/>
    </source>
</evidence>
<reference evidence="1 2" key="1">
    <citation type="journal article" date="2016" name="Nat. Commun.">
        <title>Thousands of microbial genomes shed light on interconnected biogeochemical processes in an aquifer system.</title>
        <authorList>
            <person name="Anantharaman K."/>
            <person name="Brown C.T."/>
            <person name="Hug L.A."/>
            <person name="Sharon I."/>
            <person name="Castelle C.J."/>
            <person name="Probst A.J."/>
            <person name="Thomas B.C."/>
            <person name="Singh A."/>
            <person name="Wilkins M.J."/>
            <person name="Karaoz U."/>
            <person name="Brodie E.L."/>
            <person name="Williams K.H."/>
            <person name="Hubbard S.S."/>
            <person name="Banfield J.F."/>
        </authorList>
    </citation>
    <scope>NUCLEOTIDE SEQUENCE [LARGE SCALE GENOMIC DNA]</scope>
</reference>
<evidence type="ECO:0000313" key="1">
    <source>
        <dbReference type="EMBL" id="OGN31593.1"/>
    </source>
</evidence>
<dbReference type="EMBL" id="MGKU01000036">
    <property type="protein sequence ID" value="OGN31593.1"/>
    <property type="molecule type" value="Genomic_DNA"/>
</dbReference>
<dbReference type="SUPFAM" id="SSF82171">
    <property type="entry name" value="DPP6 N-terminal domain-like"/>
    <property type="match status" value="1"/>
</dbReference>
<accession>A0A1F8H1P3</accession>
<dbReference type="AlphaFoldDB" id="A0A1F8H1P3"/>